<dbReference type="Proteomes" id="UP000316304">
    <property type="component" value="Unassembled WGS sequence"/>
</dbReference>
<reference evidence="1 2" key="1">
    <citation type="submission" date="2019-02" db="EMBL/GenBank/DDBJ databases">
        <title>Deep-cultivation of Planctomycetes and their phenomic and genomic characterization uncovers novel biology.</title>
        <authorList>
            <person name="Wiegand S."/>
            <person name="Jogler M."/>
            <person name="Boedeker C."/>
            <person name="Pinto D."/>
            <person name="Vollmers J."/>
            <person name="Rivas-Marin E."/>
            <person name="Kohn T."/>
            <person name="Peeters S.H."/>
            <person name="Heuer A."/>
            <person name="Rast P."/>
            <person name="Oberbeckmann S."/>
            <person name="Bunk B."/>
            <person name="Jeske O."/>
            <person name="Meyerdierks A."/>
            <person name="Storesund J.E."/>
            <person name="Kallscheuer N."/>
            <person name="Luecker S."/>
            <person name="Lage O.M."/>
            <person name="Pohl T."/>
            <person name="Merkel B.J."/>
            <person name="Hornburger P."/>
            <person name="Mueller R.-W."/>
            <person name="Bruemmer F."/>
            <person name="Labrenz M."/>
            <person name="Spormann A.M."/>
            <person name="Op Den Camp H."/>
            <person name="Overmann J."/>
            <person name="Amann R."/>
            <person name="Jetten M.S.M."/>
            <person name="Mascher T."/>
            <person name="Medema M.H."/>
            <person name="Devos D.P."/>
            <person name="Kaster A.-K."/>
            <person name="Ovreas L."/>
            <person name="Rohde M."/>
            <person name="Galperin M.Y."/>
            <person name="Jogler C."/>
        </authorList>
    </citation>
    <scope>NUCLEOTIDE SEQUENCE [LARGE SCALE GENOMIC DNA]</scope>
    <source>
        <strain evidence="1 2">Pla52o</strain>
    </source>
</reference>
<dbReference type="EMBL" id="SJPT01000010">
    <property type="protein sequence ID" value="TWU17739.1"/>
    <property type="molecule type" value="Genomic_DNA"/>
</dbReference>
<organism evidence="1 2">
    <name type="scientific">Novipirellula galeiformis</name>
    <dbReference type="NCBI Taxonomy" id="2528004"/>
    <lineage>
        <taxon>Bacteria</taxon>
        <taxon>Pseudomonadati</taxon>
        <taxon>Planctomycetota</taxon>
        <taxon>Planctomycetia</taxon>
        <taxon>Pirellulales</taxon>
        <taxon>Pirellulaceae</taxon>
        <taxon>Novipirellula</taxon>
    </lineage>
</organism>
<proteinExistence type="predicted"/>
<accession>A0A5C6C4K9</accession>
<gene>
    <name evidence="1" type="ORF">Pla52o_49540</name>
</gene>
<evidence type="ECO:0000313" key="2">
    <source>
        <dbReference type="Proteomes" id="UP000316304"/>
    </source>
</evidence>
<evidence type="ECO:0000313" key="1">
    <source>
        <dbReference type="EMBL" id="TWU17739.1"/>
    </source>
</evidence>
<protein>
    <submittedName>
        <fullName evidence="1">Uncharacterized protein</fullName>
    </submittedName>
</protein>
<keyword evidence="2" id="KW-1185">Reference proteome</keyword>
<sequence length="59" mass="6630">MMPIVLLPPEHAPTETIRQNWLEYSPSLFPARHAFLDTLSESTGLVANPPWIEPPHVAL</sequence>
<name>A0A5C6C4K9_9BACT</name>
<dbReference type="AlphaFoldDB" id="A0A5C6C4K9"/>
<comment type="caution">
    <text evidence="1">The sequence shown here is derived from an EMBL/GenBank/DDBJ whole genome shotgun (WGS) entry which is preliminary data.</text>
</comment>